<evidence type="ECO:0000313" key="2">
    <source>
        <dbReference type="EMBL" id="KAB8037892.1"/>
    </source>
</evidence>
<organism evidence="2 3">
    <name type="scientific">Silvanigrella paludirubra</name>
    <dbReference type="NCBI Taxonomy" id="2499159"/>
    <lineage>
        <taxon>Bacteria</taxon>
        <taxon>Pseudomonadati</taxon>
        <taxon>Bdellovibrionota</taxon>
        <taxon>Oligoflexia</taxon>
        <taxon>Silvanigrellales</taxon>
        <taxon>Silvanigrellaceae</taxon>
        <taxon>Silvanigrella</taxon>
    </lineage>
</organism>
<keyword evidence="2" id="KW-0808">Transferase</keyword>
<evidence type="ECO:0000259" key="1">
    <source>
        <dbReference type="Pfam" id="PF13847"/>
    </source>
</evidence>
<comment type="caution">
    <text evidence="2">The sequence shown here is derived from an EMBL/GenBank/DDBJ whole genome shotgun (WGS) entry which is preliminary data.</text>
</comment>
<reference evidence="2 3" key="1">
    <citation type="submission" date="2019-10" db="EMBL/GenBank/DDBJ databases">
        <title>New species of Slilvanegrellaceae.</title>
        <authorList>
            <person name="Pitt A."/>
            <person name="Hahn M.W."/>
        </authorList>
    </citation>
    <scope>NUCLEOTIDE SEQUENCE [LARGE SCALE GENOMIC DNA]</scope>
    <source>
        <strain evidence="2 3">SP-Ram-0.45-NSY-1</strain>
    </source>
</reference>
<dbReference type="GO" id="GO:0032259">
    <property type="term" value="P:methylation"/>
    <property type="evidence" value="ECO:0007669"/>
    <property type="project" value="UniProtKB-KW"/>
</dbReference>
<gene>
    <name evidence="2" type="ORF">GCL60_12010</name>
</gene>
<dbReference type="RefSeq" id="WP_153420970.1">
    <property type="nucleotide sequence ID" value="NZ_WFLM01000004.1"/>
</dbReference>
<evidence type="ECO:0000313" key="3">
    <source>
        <dbReference type="Proteomes" id="UP000437748"/>
    </source>
</evidence>
<dbReference type="EMBL" id="WFLM01000004">
    <property type="protein sequence ID" value="KAB8037892.1"/>
    <property type="molecule type" value="Genomic_DNA"/>
</dbReference>
<dbReference type="GO" id="GO:0008168">
    <property type="term" value="F:methyltransferase activity"/>
    <property type="evidence" value="ECO:0007669"/>
    <property type="project" value="UniProtKB-KW"/>
</dbReference>
<dbReference type="InterPro" id="IPR029063">
    <property type="entry name" value="SAM-dependent_MTases_sf"/>
</dbReference>
<dbReference type="AlphaFoldDB" id="A0A6N6VRB2"/>
<dbReference type="Proteomes" id="UP000437748">
    <property type="component" value="Unassembled WGS sequence"/>
</dbReference>
<feature type="domain" description="Methyltransferase" evidence="1">
    <location>
        <begin position="13"/>
        <end position="112"/>
    </location>
</feature>
<sequence>MSDFLLLDCTGIEDFKFIGLDLDNIALEQAKANALIKGLQQYCEFYQVDAWKIEFYKKFDLLVSNGLNIYEQDDNKIISLYQRFFESLNNTGVLIVSTITPSPLESNESSWNMNLINQENLHLQKIILQDFLEVKFQARRSIQKTIEQLKEAQFSEFEILPDSLGMFATIIAHK</sequence>
<name>A0A6N6VRB2_9BACT</name>
<protein>
    <submittedName>
        <fullName evidence="2">Methyltransferase domain-containing protein</fullName>
    </submittedName>
</protein>
<dbReference type="Pfam" id="PF13847">
    <property type="entry name" value="Methyltransf_31"/>
    <property type="match status" value="1"/>
</dbReference>
<accession>A0A6N6VRB2</accession>
<proteinExistence type="predicted"/>
<dbReference type="InterPro" id="IPR025714">
    <property type="entry name" value="Methyltranfer_dom"/>
</dbReference>
<dbReference type="OrthoDB" id="5621386at2"/>
<keyword evidence="3" id="KW-1185">Reference proteome</keyword>
<dbReference type="Gene3D" id="3.40.50.150">
    <property type="entry name" value="Vaccinia Virus protein VP39"/>
    <property type="match status" value="1"/>
</dbReference>
<dbReference type="SUPFAM" id="SSF53335">
    <property type="entry name" value="S-adenosyl-L-methionine-dependent methyltransferases"/>
    <property type="match status" value="1"/>
</dbReference>
<keyword evidence="2" id="KW-0489">Methyltransferase</keyword>